<organism evidence="1 2">
    <name type="scientific">Pseudomonas phage ITTPL</name>
    <dbReference type="NCBI Taxonomy" id="2544984"/>
    <lineage>
        <taxon>Viruses</taxon>
        <taxon>Duplodnaviria</taxon>
        <taxon>Heunggongvirae</taxon>
        <taxon>Uroviricota</taxon>
        <taxon>Caudoviricetes</taxon>
        <taxon>Vandenendeviridae</taxon>
        <taxon>Skurskavirinae</taxon>
        <taxon>Pakpunavirus</taxon>
        <taxon>Pakpunavirus ITTPL</taxon>
    </lineage>
</organism>
<evidence type="ECO:0000313" key="2">
    <source>
        <dbReference type="Proteomes" id="UP000321077"/>
    </source>
</evidence>
<proteinExistence type="predicted"/>
<evidence type="ECO:0000313" key="1">
    <source>
        <dbReference type="EMBL" id="QBP28028.1"/>
    </source>
</evidence>
<accession>A0A5B7LVE5</accession>
<reference evidence="1 2" key="1">
    <citation type="submission" date="2019-01" db="EMBL/GenBank/DDBJ databases">
        <title>Genomic characterization of Pseudomonas aeruginosa lytic bacteriophage IttPL.</title>
        <authorList>
            <person name="Alvi I.A."/>
            <person name="Asif M."/>
            <person name="Tabassum R."/>
            <person name="Abbas Z."/>
            <person name="Rehman S.U."/>
        </authorList>
    </citation>
    <scope>NUCLEOTIDE SEQUENCE [LARGE SCALE GENOMIC DNA]</scope>
</reference>
<dbReference type="Proteomes" id="UP000321077">
    <property type="component" value="Segment"/>
</dbReference>
<dbReference type="EMBL" id="MK443264">
    <property type="protein sequence ID" value="QBP28028.1"/>
    <property type="molecule type" value="Genomic_DNA"/>
</dbReference>
<gene>
    <name evidence="1" type="ORF">IttPL_0013</name>
</gene>
<protein>
    <submittedName>
        <fullName evidence="1">Uncharacterized protein</fullName>
    </submittedName>
</protein>
<sequence length="94" mass="11029">MRTVAELIKIGLEDYFVNGRETYMCYILSDLAEEGQITSREYRSFKEWLLEAHGIHGWESVSSHLCKNLLEGTDGNWENFYVWAYFDLIRKGGK</sequence>
<name>A0A5B7LVE5_9CAUD</name>
<keyword evidence="2" id="KW-1185">Reference proteome</keyword>